<dbReference type="PANTHER" id="PTHR15441:SF2">
    <property type="entry name" value="RIBONUCLEASE P_MRP PROTEIN SUBUNIT POP5"/>
    <property type="match status" value="1"/>
</dbReference>
<gene>
    <name evidence="6" type="ORF">PICMEDRAFT_72183</name>
</gene>
<proteinExistence type="inferred from homology"/>
<keyword evidence="7" id="KW-1185">Reference proteome</keyword>
<organism evidence="6 7">
    <name type="scientific">Pichia membranifaciens NRRL Y-2026</name>
    <dbReference type="NCBI Taxonomy" id="763406"/>
    <lineage>
        <taxon>Eukaryota</taxon>
        <taxon>Fungi</taxon>
        <taxon>Dikarya</taxon>
        <taxon>Ascomycota</taxon>
        <taxon>Saccharomycotina</taxon>
        <taxon>Pichiomycetes</taxon>
        <taxon>Pichiales</taxon>
        <taxon>Pichiaceae</taxon>
        <taxon>Pichia</taxon>
    </lineage>
</organism>
<comment type="catalytic activity">
    <reaction evidence="5">
        <text>Endonucleolytic cleavage of RNA, removing 5'-extranucleotides from tRNA precursor.</text>
        <dbReference type="EC" id="3.1.26.5"/>
    </reaction>
</comment>
<dbReference type="Gene3D" id="3.30.70.3250">
    <property type="entry name" value="Ribonuclease P, Pop5 subunit"/>
    <property type="match status" value="1"/>
</dbReference>
<dbReference type="Pfam" id="PF01900">
    <property type="entry name" value="RNase_P_Rpp14"/>
    <property type="match status" value="1"/>
</dbReference>
<dbReference type="PIRSF" id="PIRSF023803">
    <property type="entry name" value="Ribonuclease_P_prd"/>
    <property type="match status" value="1"/>
</dbReference>
<evidence type="ECO:0000256" key="2">
    <source>
        <dbReference type="ARBA" id="ARBA00010800"/>
    </source>
</evidence>
<dbReference type="SUPFAM" id="SSF160350">
    <property type="entry name" value="Rnp2-like"/>
    <property type="match status" value="1"/>
</dbReference>
<protein>
    <recommendedName>
        <fullName evidence="5">Ribonuclease P/MRP protein subunit POP5</fullName>
        <ecNumber evidence="5">3.1.26.5</ecNumber>
    </recommendedName>
</protein>
<keyword evidence="3 5" id="KW-0819">tRNA processing</keyword>
<dbReference type="STRING" id="763406.A0A1E3NQ50"/>
<accession>A0A1E3NQ50</accession>
<dbReference type="InterPro" id="IPR038085">
    <property type="entry name" value="Rnp2-like_sf"/>
</dbReference>
<reference evidence="6 7" key="1">
    <citation type="journal article" date="2016" name="Proc. Natl. Acad. Sci. U.S.A.">
        <title>Comparative genomics of biotechnologically important yeasts.</title>
        <authorList>
            <person name="Riley R."/>
            <person name="Haridas S."/>
            <person name="Wolfe K.H."/>
            <person name="Lopes M.R."/>
            <person name="Hittinger C.T."/>
            <person name="Goeker M."/>
            <person name="Salamov A.A."/>
            <person name="Wisecaver J.H."/>
            <person name="Long T.M."/>
            <person name="Calvey C.H."/>
            <person name="Aerts A.L."/>
            <person name="Barry K.W."/>
            <person name="Choi C."/>
            <person name="Clum A."/>
            <person name="Coughlan A.Y."/>
            <person name="Deshpande S."/>
            <person name="Douglass A.P."/>
            <person name="Hanson S.J."/>
            <person name="Klenk H.-P."/>
            <person name="LaButti K.M."/>
            <person name="Lapidus A."/>
            <person name="Lindquist E.A."/>
            <person name="Lipzen A.M."/>
            <person name="Meier-Kolthoff J.P."/>
            <person name="Ohm R.A."/>
            <person name="Otillar R.P."/>
            <person name="Pangilinan J.L."/>
            <person name="Peng Y."/>
            <person name="Rokas A."/>
            <person name="Rosa C.A."/>
            <person name="Scheuner C."/>
            <person name="Sibirny A.A."/>
            <person name="Slot J.C."/>
            <person name="Stielow J.B."/>
            <person name="Sun H."/>
            <person name="Kurtzman C.P."/>
            <person name="Blackwell M."/>
            <person name="Grigoriev I.V."/>
            <person name="Jeffries T.W."/>
        </authorList>
    </citation>
    <scope>NUCLEOTIDE SEQUENCE [LARGE SCALE GENOMIC DNA]</scope>
    <source>
        <strain evidence="6 7">NRRL Y-2026</strain>
    </source>
</reference>
<dbReference type="RefSeq" id="XP_019019324.1">
    <property type="nucleotide sequence ID" value="XM_019164117.1"/>
</dbReference>
<comment type="subcellular location">
    <subcellularLocation>
        <location evidence="1">Nucleus</location>
    </subcellularLocation>
</comment>
<dbReference type="AlphaFoldDB" id="A0A1E3NQ50"/>
<dbReference type="GO" id="GO:0000447">
    <property type="term" value="P:endonucleolytic cleavage in ITS1 to separate SSU-rRNA from 5.8S rRNA and LSU-rRNA from tricistronic rRNA transcript (SSU-rRNA, 5.8S rRNA, LSU-rRNA)"/>
    <property type="evidence" value="ECO:0007669"/>
    <property type="project" value="EnsemblFungi"/>
</dbReference>
<dbReference type="PANTHER" id="PTHR15441">
    <property type="entry name" value="RIBONUCLEASE P PROTEIN SUBUNIT P14"/>
    <property type="match status" value="1"/>
</dbReference>
<evidence type="ECO:0000313" key="6">
    <source>
        <dbReference type="EMBL" id="ODQ48211.1"/>
    </source>
</evidence>
<dbReference type="GO" id="GO:0030681">
    <property type="term" value="C:multimeric ribonuclease P complex"/>
    <property type="evidence" value="ECO:0007669"/>
    <property type="project" value="TreeGrafter"/>
</dbReference>
<dbReference type="GO" id="GO:0033204">
    <property type="term" value="F:ribonuclease P RNA binding"/>
    <property type="evidence" value="ECO:0007669"/>
    <property type="project" value="InterPro"/>
</dbReference>
<dbReference type="OrthoDB" id="24745at2759"/>
<dbReference type="GO" id="GO:0004526">
    <property type="term" value="F:ribonuclease P activity"/>
    <property type="evidence" value="ECO:0007669"/>
    <property type="project" value="UniProtKB-EC"/>
</dbReference>
<keyword evidence="4" id="KW-0539">Nucleus</keyword>
<comment type="similarity">
    <text evidence="2 5">Belongs to the eukaryotic/archaeal RNase P protein component 2 family.</text>
</comment>
<dbReference type="GeneID" id="30180804"/>
<sequence length="168" mass="18635">MVRLKTRYILFQLRYPQEVDETGVGGRGLPCDVPTESTSTLSARTLASTLRLSMTKNFGDEALADTLTSFVVKYFSNKTSTGILRVHRDAVERVLAAMFFVQTVEGRDVIWESVGVSGSISKCEKRAITRNRRVIRELRRAGGTEAEVDMAEAMLENLRGAGAEDDEL</sequence>
<evidence type="ECO:0000256" key="5">
    <source>
        <dbReference type="PIRNR" id="PIRNR023803"/>
    </source>
</evidence>
<dbReference type="GO" id="GO:0005730">
    <property type="term" value="C:nucleolus"/>
    <property type="evidence" value="ECO:0007669"/>
    <property type="project" value="TreeGrafter"/>
</dbReference>
<evidence type="ECO:0000256" key="3">
    <source>
        <dbReference type="ARBA" id="ARBA00022694"/>
    </source>
</evidence>
<dbReference type="GO" id="GO:0000172">
    <property type="term" value="C:ribonuclease MRP complex"/>
    <property type="evidence" value="ECO:0007669"/>
    <property type="project" value="TreeGrafter"/>
</dbReference>
<evidence type="ECO:0000256" key="1">
    <source>
        <dbReference type="ARBA" id="ARBA00004123"/>
    </source>
</evidence>
<evidence type="ECO:0000313" key="7">
    <source>
        <dbReference type="Proteomes" id="UP000094455"/>
    </source>
</evidence>
<dbReference type="EMBL" id="KV454002">
    <property type="protein sequence ID" value="ODQ48211.1"/>
    <property type="molecule type" value="Genomic_DNA"/>
</dbReference>
<dbReference type="EC" id="3.1.26.5" evidence="5"/>
<dbReference type="Proteomes" id="UP000094455">
    <property type="component" value="Unassembled WGS sequence"/>
</dbReference>
<comment type="function">
    <text evidence="5">Component of ribonuclease P, a protein complex that generates mature tRNA molecules by cleaving their 5'-ends.</text>
</comment>
<name>A0A1E3NQ50_9ASCO</name>
<evidence type="ECO:0000256" key="4">
    <source>
        <dbReference type="ARBA" id="ARBA00023242"/>
    </source>
</evidence>
<dbReference type="InterPro" id="IPR016819">
    <property type="entry name" value="RNase_P/MRP_POP5"/>
</dbReference>
<dbReference type="InterPro" id="IPR002759">
    <property type="entry name" value="Pop5/Rpp14/Rnp2-like"/>
</dbReference>
<dbReference type="GO" id="GO:0001682">
    <property type="term" value="P:tRNA 5'-leader removal"/>
    <property type="evidence" value="ECO:0007669"/>
    <property type="project" value="InterPro"/>
</dbReference>